<evidence type="ECO:0000256" key="3">
    <source>
        <dbReference type="ARBA" id="ARBA00022576"/>
    </source>
</evidence>
<dbReference type="GO" id="GO:0030170">
    <property type="term" value="F:pyridoxal phosphate binding"/>
    <property type="evidence" value="ECO:0007669"/>
    <property type="project" value="InterPro"/>
</dbReference>
<feature type="domain" description="HTH gntR-type" evidence="8">
    <location>
        <begin position="14"/>
        <end position="82"/>
    </location>
</feature>
<dbReference type="CDD" id="cd07377">
    <property type="entry name" value="WHTH_GntR"/>
    <property type="match status" value="1"/>
</dbReference>
<sequence>MRKQDWQPNRKSDIPIYIQIKEYIKEKIAIGEWPIGTRLPSQRKLALLFTVNRSTVVEAYEELIAEGLVEGIEGKETKVINNTWNIVASATPDWESYVKGSTYKPNKVFIQRINEAEFLGETIRMGTGELSPSLLPIKKTNQILSSLTLSSEHLGYEEAKGSYPLRVAICKYIRKSGVNASPDSVLIVSGALQAFQLIANGLLKEKSSILVESPSYLFSLNVFQSAKMNLIDVPISKIKNQVSILKTLKAQHQANLLYTIPTFHNPTGMTYSTEERKGIVDICRSNQLPIIEDDVYRELWIDSPPPQAMKSMDQTGNILYLGSASKILSPGLRIGWIVGPEVVVNQLADLKMQIDYGASSFSQAVLEKWFTNEDMYEEHVYHIRSELKQRRDFMMELLEKYFSRFASWEVPTGSFYVWVKFNKSISLSQLFDLALKQHILINPGTVYRENGPSYIRLSYSYESLEKMEHGIKTLAKIVKGIR</sequence>
<comment type="similarity">
    <text evidence="2">In the C-terminal section; belongs to the class-I pyridoxal-phosphate-dependent aminotransferase family.</text>
</comment>
<accession>A0A3A9K010</accession>
<evidence type="ECO:0000313" key="9">
    <source>
        <dbReference type="EMBL" id="RKL65739.1"/>
    </source>
</evidence>
<dbReference type="InterPro" id="IPR036388">
    <property type="entry name" value="WH-like_DNA-bd_sf"/>
</dbReference>
<evidence type="ECO:0000256" key="1">
    <source>
        <dbReference type="ARBA" id="ARBA00001933"/>
    </source>
</evidence>
<dbReference type="EMBL" id="PDOE01000012">
    <property type="protein sequence ID" value="RKL65739.1"/>
    <property type="molecule type" value="Genomic_DNA"/>
</dbReference>
<dbReference type="Proteomes" id="UP000281498">
    <property type="component" value="Unassembled WGS sequence"/>
</dbReference>
<keyword evidence="7" id="KW-0804">Transcription</keyword>
<comment type="cofactor">
    <cofactor evidence="1">
        <name>pyridoxal 5'-phosphate</name>
        <dbReference type="ChEBI" id="CHEBI:597326"/>
    </cofactor>
</comment>
<dbReference type="GO" id="GO:0008483">
    <property type="term" value="F:transaminase activity"/>
    <property type="evidence" value="ECO:0007669"/>
    <property type="project" value="UniProtKB-KW"/>
</dbReference>
<dbReference type="Pfam" id="PF00392">
    <property type="entry name" value="GntR"/>
    <property type="match status" value="1"/>
</dbReference>
<dbReference type="PANTHER" id="PTHR46577:SF2">
    <property type="entry name" value="TRANSCRIPTIONAL REGULATORY PROTEIN"/>
    <property type="match status" value="1"/>
</dbReference>
<dbReference type="InterPro" id="IPR036390">
    <property type="entry name" value="WH_DNA-bd_sf"/>
</dbReference>
<dbReference type="SUPFAM" id="SSF46785">
    <property type="entry name" value="Winged helix' DNA-binding domain"/>
    <property type="match status" value="1"/>
</dbReference>
<protein>
    <submittedName>
        <fullName evidence="9">GntR family transcriptional regulator</fullName>
    </submittedName>
</protein>
<keyword evidence="4" id="KW-0663">Pyridoxal phosphate</keyword>
<dbReference type="GO" id="GO:0003677">
    <property type="term" value="F:DNA binding"/>
    <property type="evidence" value="ECO:0007669"/>
    <property type="project" value="UniProtKB-KW"/>
</dbReference>
<dbReference type="PANTHER" id="PTHR46577">
    <property type="entry name" value="HTH-TYPE TRANSCRIPTIONAL REGULATORY PROTEIN GABR"/>
    <property type="match status" value="1"/>
</dbReference>
<evidence type="ECO:0000256" key="4">
    <source>
        <dbReference type="ARBA" id="ARBA00022898"/>
    </source>
</evidence>
<dbReference type="SMART" id="SM00345">
    <property type="entry name" value="HTH_GNTR"/>
    <property type="match status" value="1"/>
</dbReference>
<keyword evidence="10" id="KW-1185">Reference proteome</keyword>
<evidence type="ECO:0000256" key="2">
    <source>
        <dbReference type="ARBA" id="ARBA00005384"/>
    </source>
</evidence>
<dbReference type="CDD" id="cd00609">
    <property type="entry name" value="AAT_like"/>
    <property type="match status" value="1"/>
</dbReference>
<evidence type="ECO:0000256" key="6">
    <source>
        <dbReference type="ARBA" id="ARBA00023125"/>
    </source>
</evidence>
<dbReference type="InterPro" id="IPR015424">
    <property type="entry name" value="PyrdxlP-dep_Trfase"/>
</dbReference>
<dbReference type="OrthoDB" id="9802328at2"/>
<dbReference type="Pfam" id="PF00155">
    <property type="entry name" value="Aminotran_1_2"/>
    <property type="match status" value="1"/>
</dbReference>
<dbReference type="InterPro" id="IPR000524">
    <property type="entry name" value="Tscrpt_reg_HTH_GntR"/>
</dbReference>
<evidence type="ECO:0000256" key="5">
    <source>
        <dbReference type="ARBA" id="ARBA00023015"/>
    </source>
</evidence>
<dbReference type="RefSeq" id="WP_110937786.1">
    <property type="nucleotide sequence ID" value="NZ_KZ614147.1"/>
</dbReference>
<keyword evidence="3" id="KW-0808">Transferase</keyword>
<organism evidence="9 10">
    <name type="scientific">Salipaludibacillus neizhouensis</name>
    <dbReference type="NCBI Taxonomy" id="885475"/>
    <lineage>
        <taxon>Bacteria</taxon>
        <taxon>Bacillati</taxon>
        <taxon>Bacillota</taxon>
        <taxon>Bacilli</taxon>
        <taxon>Bacillales</taxon>
        <taxon>Bacillaceae</taxon>
    </lineage>
</organism>
<dbReference type="GO" id="GO:0003700">
    <property type="term" value="F:DNA-binding transcription factor activity"/>
    <property type="evidence" value="ECO:0007669"/>
    <property type="project" value="InterPro"/>
</dbReference>
<dbReference type="SUPFAM" id="SSF53383">
    <property type="entry name" value="PLP-dependent transferases"/>
    <property type="match status" value="1"/>
</dbReference>
<keyword evidence="5" id="KW-0805">Transcription regulation</keyword>
<dbReference type="PROSITE" id="PS50949">
    <property type="entry name" value="HTH_GNTR"/>
    <property type="match status" value="1"/>
</dbReference>
<name>A0A3A9K010_9BACI</name>
<dbReference type="AlphaFoldDB" id="A0A3A9K010"/>
<comment type="caution">
    <text evidence="9">The sequence shown here is derived from an EMBL/GenBank/DDBJ whole genome shotgun (WGS) entry which is preliminary data.</text>
</comment>
<keyword evidence="3" id="KW-0032">Aminotransferase</keyword>
<dbReference type="Gene3D" id="3.90.1150.10">
    <property type="entry name" value="Aspartate Aminotransferase, domain 1"/>
    <property type="match status" value="1"/>
</dbReference>
<keyword evidence="6" id="KW-0238">DNA-binding</keyword>
<dbReference type="InterPro" id="IPR015422">
    <property type="entry name" value="PyrdxlP-dep_Trfase_small"/>
</dbReference>
<evidence type="ECO:0000259" key="8">
    <source>
        <dbReference type="PROSITE" id="PS50949"/>
    </source>
</evidence>
<dbReference type="Gene3D" id="3.40.640.10">
    <property type="entry name" value="Type I PLP-dependent aspartate aminotransferase-like (Major domain)"/>
    <property type="match status" value="1"/>
</dbReference>
<dbReference type="PRINTS" id="PR00035">
    <property type="entry name" value="HTHGNTR"/>
</dbReference>
<dbReference type="InterPro" id="IPR004839">
    <property type="entry name" value="Aminotransferase_I/II_large"/>
</dbReference>
<gene>
    <name evidence="9" type="ORF">CR203_19005</name>
</gene>
<evidence type="ECO:0000256" key="7">
    <source>
        <dbReference type="ARBA" id="ARBA00023163"/>
    </source>
</evidence>
<dbReference type="Gene3D" id="1.10.10.10">
    <property type="entry name" value="Winged helix-like DNA-binding domain superfamily/Winged helix DNA-binding domain"/>
    <property type="match status" value="1"/>
</dbReference>
<evidence type="ECO:0000313" key="10">
    <source>
        <dbReference type="Proteomes" id="UP000281498"/>
    </source>
</evidence>
<proteinExistence type="inferred from homology"/>
<dbReference type="InterPro" id="IPR051446">
    <property type="entry name" value="HTH_trans_reg/aminotransferase"/>
</dbReference>
<dbReference type="InterPro" id="IPR015421">
    <property type="entry name" value="PyrdxlP-dep_Trfase_major"/>
</dbReference>
<reference evidence="9 10" key="1">
    <citation type="submission" date="2017-10" db="EMBL/GenBank/DDBJ databases">
        <title>Bacillus sp. nov., a halophilic bacterium isolated from a Keqin Lake.</title>
        <authorList>
            <person name="Wang H."/>
        </authorList>
    </citation>
    <scope>NUCLEOTIDE SEQUENCE [LARGE SCALE GENOMIC DNA]</scope>
    <source>
        <strain evidence="9 10">KCTC 13187</strain>
    </source>
</reference>